<protein>
    <submittedName>
        <fullName evidence="5">GT2 family glycosyltransferase</fullName>
    </submittedName>
</protein>
<evidence type="ECO:0000313" key="6">
    <source>
        <dbReference type="Proteomes" id="UP000569914"/>
    </source>
</evidence>
<evidence type="ECO:0000256" key="1">
    <source>
        <dbReference type="ARBA" id="ARBA00022676"/>
    </source>
</evidence>
<dbReference type="Pfam" id="PF00535">
    <property type="entry name" value="Glycos_transf_2"/>
    <property type="match status" value="1"/>
</dbReference>
<dbReference type="AlphaFoldDB" id="A0A7Y9IAB1"/>
<keyword evidence="1" id="KW-0328">Glycosyltransferase</keyword>
<accession>A0A7Y9IAB1</accession>
<dbReference type="Gene3D" id="3.90.550.10">
    <property type="entry name" value="Spore Coat Polysaccharide Biosynthesis Protein SpsA, Chain A"/>
    <property type="match status" value="1"/>
</dbReference>
<dbReference type="PANTHER" id="PTHR12526">
    <property type="entry name" value="GLYCOSYLTRANSFERASE"/>
    <property type="match status" value="1"/>
</dbReference>
<dbReference type="RefSeq" id="WP_179754182.1">
    <property type="nucleotide sequence ID" value="NZ_JACCBU010000001.1"/>
</dbReference>
<reference evidence="5 6" key="1">
    <citation type="submission" date="2020-07" db="EMBL/GenBank/DDBJ databases">
        <title>Sequencing the genomes of 1000 actinobacteria strains.</title>
        <authorList>
            <person name="Klenk H.-P."/>
        </authorList>
    </citation>
    <scope>NUCLEOTIDE SEQUENCE [LARGE SCALE GENOMIC DNA]</scope>
    <source>
        <strain evidence="5 6">DSM 22083</strain>
    </source>
</reference>
<evidence type="ECO:0000256" key="2">
    <source>
        <dbReference type="ARBA" id="ARBA00022679"/>
    </source>
</evidence>
<dbReference type="CDD" id="cd03801">
    <property type="entry name" value="GT4_PimA-like"/>
    <property type="match status" value="1"/>
</dbReference>
<dbReference type="SUPFAM" id="SSF53756">
    <property type="entry name" value="UDP-Glycosyltransferase/glycogen phosphorylase"/>
    <property type="match status" value="1"/>
</dbReference>
<proteinExistence type="predicted"/>
<comment type="caution">
    <text evidence="5">The sequence shown here is derived from an EMBL/GenBank/DDBJ whole genome shotgun (WGS) entry which is preliminary data.</text>
</comment>
<dbReference type="InterPro" id="IPR028098">
    <property type="entry name" value="Glyco_trans_4-like_N"/>
</dbReference>
<evidence type="ECO:0000259" key="4">
    <source>
        <dbReference type="Pfam" id="PF13439"/>
    </source>
</evidence>
<dbReference type="InterPro" id="IPR029044">
    <property type="entry name" value="Nucleotide-diphossugar_trans"/>
</dbReference>
<evidence type="ECO:0000259" key="3">
    <source>
        <dbReference type="Pfam" id="PF00535"/>
    </source>
</evidence>
<dbReference type="Proteomes" id="UP000569914">
    <property type="component" value="Unassembled WGS sequence"/>
</dbReference>
<feature type="domain" description="Glycosyltransferase 2-like" evidence="3">
    <location>
        <begin position="39"/>
        <end position="130"/>
    </location>
</feature>
<dbReference type="InterPro" id="IPR001173">
    <property type="entry name" value="Glyco_trans_2-like"/>
</dbReference>
<gene>
    <name evidence="5" type="ORF">BKA15_004329</name>
</gene>
<keyword evidence="6" id="KW-1185">Reference proteome</keyword>
<sequence length="694" mass="74846">MGGSDAGSAIVIVNFGSHRLLAAAAADPANVLAQPGRLIIVVDNHSGSEERAAVQRLTAERGWCLVPLPDNRGFGAGVNAGVRRASELGAETVILLNPDAVLAPATADALHQHCRDRPDDLVSPRLVDSAGKPYFSGAFVELATGAIRNWRSSPEEGFADELVLPSLADRFGWLTAACLAVSVELWQRSGGLAEDYFLYWEDVDFSVRCARAGARLVLRNDLVAAHDEGGTQRSIGPAKSDLYYRYNCRNRLLFARRLLGRRQRLRWLAATPAQSWQIYLRGGRRQLLSHPAGLLAALRGTLAGLFLLLRPRRRRRRRPAAPRVLLAHPSADLYGSDRMLLESAEALRGDGWRVTVVLPYQGPLLEVLDERGFDVRTCGLPALRKAMLTPAGLARFMIDSVRYAGAAVRLIREAGTDLVYVNTLVGPGWMILGRLTGRRVVCHVHEAERRLSPVVRRVLTAPLGLAHRVITNSQFTAEVLGVASAAAGTRNSVVHNGLELPEPQPPRPALTGPVRLVYCGRLSRRKGPQTAIAAVRLLAERDLDVRLELLGAPVTGQEGFEAELRELAAPLGERVRFRGFHADPTAWLADADLVVVPSIGDESYGNAAVEAAAAGRPVVITDQPGLIEAVGELPSVRVVTPDRPDELADALAELIKDWEAVSAAAARAAAGVRAAHAPGRYRRELAALARAALG</sequence>
<name>A0A7Y9IAB1_9ACTN</name>
<dbReference type="PANTHER" id="PTHR12526:SF510">
    <property type="entry name" value="D-INOSITOL 3-PHOSPHATE GLYCOSYLTRANSFERASE"/>
    <property type="match status" value="1"/>
</dbReference>
<dbReference type="Pfam" id="PF13439">
    <property type="entry name" value="Glyco_transf_4"/>
    <property type="match status" value="1"/>
</dbReference>
<evidence type="ECO:0000313" key="5">
    <source>
        <dbReference type="EMBL" id="NYE73000.1"/>
    </source>
</evidence>
<organism evidence="5 6">
    <name type="scientific">Microlunatus parietis</name>
    <dbReference type="NCBI Taxonomy" id="682979"/>
    <lineage>
        <taxon>Bacteria</taxon>
        <taxon>Bacillati</taxon>
        <taxon>Actinomycetota</taxon>
        <taxon>Actinomycetes</taxon>
        <taxon>Propionibacteriales</taxon>
        <taxon>Propionibacteriaceae</taxon>
        <taxon>Microlunatus</taxon>
    </lineage>
</organism>
<dbReference type="GO" id="GO:0016757">
    <property type="term" value="F:glycosyltransferase activity"/>
    <property type="evidence" value="ECO:0007669"/>
    <property type="project" value="UniProtKB-KW"/>
</dbReference>
<dbReference type="EMBL" id="JACCBU010000001">
    <property type="protein sequence ID" value="NYE73000.1"/>
    <property type="molecule type" value="Genomic_DNA"/>
</dbReference>
<dbReference type="Pfam" id="PF13692">
    <property type="entry name" value="Glyco_trans_1_4"/>
    <property type="match status" value="1"/>
</dbReference>
<keyword evidence="2 5" id="KW-0808">Transferase</keyword>
<feature type="domain" description="Glycosyltransferase subfamily 4-like N-terminal" evidence="4">
    <location>
        <begin position="335"/>
        <end position="499"/>
    </location>
</feature>
<dbReference type="Gene3D" id="3.40.50.2000">
    <property type="entry name" value="Glycogen Phosphorylase B"/>
    <property type="match status" value="2"/>
</dbReference>
<dbReference type="SUPFAM" id="SSF53448">
    <property type="entry name" value="Nucleotide-diphospho-sugar transferases"/>
    <property type="match status" value="1"/>
</dbReference>